<keyword evidence="2" id="KW-0862">Zinc</keyword>
<feature type="domain" description="SWIM-type" evidence="3">
    <location>
        <begin position="75"/>
        <end position="113"/>
    </location>
</feature>
<dbReference type="InterPro" id="IPR049730">
    <property type="entry name" value="SNF2/RAD54-like_C"/>
</dbReference>
<accession>A0ABQ4LR07</accession>
<dbReference type="SMART" id="SM00487">
    <property type="entry name" value="DEXDc"/>
    <property type="match status" value="1"/>
</dbReference>
<feature type="domain" description="Helicase ATP-binding" evidence="4">
    <location>
        <begin position="672"/>
        <end position="851"/>
    </location>
</feature>
<evidence type="ECO:0000313" key="7">
    <source>
        <dbReference type="Proteomes" id="UP000680638"/>
    </source>
</evidence>
<dbReference type="SMART" id="SM00490">
    <property type="entry name" value="HELICc"/>
    <property type="match status" value="1"/>
</dbReference>
<keyword evidence="2" id="KW-0863">Zinc-finger</keyword>
<dbReference type="CDD" id="cd18793">
    <property type="entry name" value="SF2_C_SNF"/>
    <property type="match status" value="1"/>
</dbReference>
<dbReference type="Gene3D" id="3.40.50.10810">
    <property type="entry name" value="Tandem AAA-ATPase domain"/>
    <property type="match status" value="1"/>
</dbReference>
<dbReference type="InterPro" id="IPR000330">
    <property type="entry name" value="SNF2_N"/>
</dbReference>
<keyword evidence="1" id="KW-0378">Hydrolase</keyword>
<evidence type="ECO:0000313" key="6">
    <source>
        <dbReference type="EMBL" id="GIO65700.1"/>
    </source>
</evidence>
<dbReference type="GO" id="GO:0004386">
    <property type="term" value="F:helicase activity"/>
    <property type="evidence" value="ECO:0007669"/>
    <property type="project" value="UniProtKB-KW"/>
</dbReference>
<dbReference type="InterPro" id="IPR013663">
    <property type="entry name" value="Helicase_SWF/SNF/SWI_bac"/>
</dbReference>
<dbReference type="Proteomes" id="UP000680638">
    <property type="component" value="Unassembled WGS sequence"/>
</dbReference>
<evidence type="ECO:0000256" key="1">
    <source>
        <dbReference type="ARBA" id="ARBA00022801"/>
    </source>
</evidence>
<protein>
    <submittedName>
        <fullName evidence="6">Helicase SNF</fullName>
    </submittedName>
</protein>
<dbReference type="Gene3D" id="3.40.50.300">
    <property type="entry name" value="P-loop containing nucleotide triphosphate hydrolases"/>
    <property type="match status" value="1"/>
</dbReference>
<dbReference type="EMBL" id="BORW01000001">
    <property type="protein sequence ID" value="GIO65700.1"/>
    <property type="molecule type" value="Genomic_DNA"/>
</dbReference>
<dbReference type="Pfam" id="PF00176">
    <property type="entry name" value="SNF2-rel_dom"/>
    <property type="match status" value="1"/>
</dbReference>
<dbReference type="InterPro" id="IPR027417">
    <property type="entry name" value="P-loop_NTPase"/>
</dbReference>
<dbReference type="PROSITE" id="PS50966">
    <property type="entry name" value="ZF_SWIM"/>
    <property type="match status" value="1"/>
</dbReference>
<keyword evidence="2" id="KW-0479">Metal-binding</keyword>
<dbReference type="InterPro" id="IPR038718">
    <property type="entry name" value="SNF2-like_sf"/>
</dbReference>
<proteinExistence type="predicted"/>
<evidence type="ECO:0000259" key="3">
    <source>
        <dbReference type="PROSITE" id="PS50966"/>
    </source>
</evidence>
<comment type="caution">
    <text evidence="6">The sequence shown here is derived from an EMBL/GenBank/DDBJ whole genome shotgun (WGS) entry which is preliminary data.</text>
</comment>
<keyword evidence="6" id="KW-0347">Helicase</keyword>
<dbReference type="PROSITE" id="PS51194">
    <property type="entry name" value="HELICASE_CTER"/>
    <property type="match status" value="1"/>
</dbReference>
<dbReference type="SUPFAM" id="SSF52540">
    <property type="entry name" value="P-loop containing nucleoside triphosphate hydrolases"/>
    <property type="match status" value="2"/>
</dbReference>
<feature type="domain" description="Helicase C-terminal" evidence="5">
    <location>
        <begin position="961"/>
        <end position="1123"/>
    </location>
</feature>
<dbReference type="InterPro" id="IPR007527">
    <property type="entry name" value="Znf_SWIM"/>
</dbReference>
<dbReference type="InterPro" id="IPR001650">
    <property type="entry name" value="Helicase_C-like"/>
</dbReference>
<dbReference type="Pfam" id="PF00271">
    <property type="entry name" value="Helicase_C"/>
    <property type="match status" value="1"/>
</dbReference>
<evidence type="ECO:0000259" key="4">
    <source>
        <dbReference type="PROSITE" id="PS51192"/>
    </source>
</evidence>
<organism evidence="6 7">
    <name type="scientific">Paenibacillus cookii</name>
    <dbReference type="NCBI Taxonomy" id="157839"/>
    <lineage>
        <taxon>Bacteria</taxon>
        <taxon>Bacillati</taxon>
        <taxon>Bacillota</taxon>
        <taxon>Bacilli</taxon>
        <taxon>Bacillales</taxon>
        <taxon>Paenibacillaceae</taxon>
        <taxon>Paenibacillus</taxon>
    </lineage>
</organism>
<dbReference type="PROSITE" id="PS51192">
    <property type="entry name" value="HELICASE_ATP_BIND_1"/>
    <property type="match status" value="1"/>
</dbReference>
<sequence length="1128" mass="127754">MVSRDIWYIGKTKDQIRFGKDTFMLAFTAERIRTLCGVTGYKRGEAMVEQGQVMVAERDDEDRCSRAVVQDHEVYHVHIDIDGADFHAECECGAYGGYYPYCKHIAAVLILMLDEEKNGARENRGKGEVVPLPTPGVTSRDIRLTGGLIDLFDKAAGQRRIKAGQRLANALKETLSVEFICKITDEYLPEPKFKIEMKVGLKRTYVVQNIRQLLLHIEEGRPLPFTRLFTYDPAEHTFRDEDWAVIEQLLRIAASEFAYDETGRYYAGFASSGNQRLLTVPPLAWETLLPRLIAAGAFLERDFGEPARMEAAEGNLPVSFEIGGGTGEAYGLEIRGLKRVTVMNAYRCAVLEGKVYLLPERELYLLSEMKSLLYRHDHTKIHVSPHQMDALMEKVVPGLRSIGRVSVDPAIRDRIVQPALSAKLYLDRDEAALQARAEFVYGGIVIDALADDWETRKHADLILVRDSEKEKKLLDALNESDFIRLDKAWQLDLAEEDSVYDVLFHLLPKLDSWVEVYATHSVKQMIHTGRKAPKIKADTNETTNWLEISFELDGISEKEIRNILLSIVEKKKFYRLAEGSYLSLEGEAFQLFGELYDELGMRKGDIAGSRMELPLFRSLQLRDREHGSLKLGKSLRVLLDHMLHPQHGEFEVPAELASVMRDYQKEGFQWLKTLGSYRFGGILADDMGLGKTLQSIAYLLSEARGQAARKPALIVAPASLVYNWEQEFRRFAPSLKVEVALGARKGRSEMLLRMADSETDVQEGGEEAAGESDADVIITSYPSLRKDIRIYREMAFSTLILDEAQAIKNASTQTAQAVREITAGCRFALTGTPIENSVDELWSIFDAVFPGLFSGLKNFRGLSRDRIARMVRPFILRRLRAEVLEELPERIETVRHSELSRDQKKLYAAYLEEFKEETIRDLEFEGFQRSRMKILAGITRLRQLCCHPALFVDGYEGESGKLQQLLEVAQDCLESGRRILIFSQFTSMLRIIRSELGKLGIPAFYLDGQTPAKERVDICSRFNAGEHDVFLISLKAGGTGLNLTGADTVILYDLWWNPAVEEQAAGRAHRMGQKNVVQVIRLVTKGTVEEKMVELQQRKKDLIKEVMEPGEQSRTALTEQEIRELLAL</sequence>
<dbReference type="PANTHER" id="PTHR10799">
    <property type="entry name" value="SNF2/RAD54 HELICASE FAMILY"/>
    <property type="match status" value="1"/>
</dbReference>
<reference evidence="6 7" key="1">
    <citation type="submission" date="2021-03" db="EMBL/GenBank/DDBJ databases">
        <title>Antimicrobial resistance genes in bacteria isolated from Japanese honey, and their potential for conferring macrolide and lincosamide resistance in the American foulbrood pathogen Paenibacillus larvae.</title>
        <authorList>
            <person name="Okamoto M."/>
            <person name="Kumagai M."/>
            <person name="Kanamori H."/>
            <person name="Takamatsu D."/>
        </authorList>
    </citation>
    <scope>NUCLEOTIDE SEQUENCE [LARGE SCALE GENOMIC DNA]</scope>
    <source>
        <strain evidence="6 7">J21TS3</strain>
    </source>
</reference>
<evidence type="ECO:0000259" key="5">
    <source>
        <dbReference type="PROSITE" id="PS51194"/>
    </source>
</evidence>
<dbReference type="InterPro" id="IPR014001">
    <property type="entry name" value="Helicase_ATP-bd"/>
</dbReference>
<keyword evidence="6" id="KW-0547">Nucleotide-binding</keyword>
<evidence type="ECO:0000256" key="2">
    <source>
        <dbReference type="PROSITE-ProRule" id="PRU00325"/>
    </source>
</evidence>
<dbReference type="Pfam" id="PF08455">
    <property type="entry name" value="SNF2_assoc"/>
    <property type="match status" value="1"/>
</dbReference>
<keyword evidence="6" id="KW-0067">ATP-binding</keyword>
<dbReference type="Pfam" id="PF04434">
    <property type="entry name" value="SWIM"/>
    <property type="match status" value="1"/>
</dbReference>
<keyword evidence="7" id="KW-1185">Reference proteome</keyword>
<name>A0ABQ4LR07_9BACL</name>
<gene>
    <name evidence="6" type="ORF">J21TS3_05210</name>
</gene>